<sequence>HPVSVSLPASPSRFDVARTEAEFPPRHPAAIVPDASRMLSLPPRPSPMVSVVFEHLEEVMFRSQPIPAAASELPDAQDSQSQVLHDGSMSGARMGRSKARRDTSYDPFKTWSGKLEKQLTTHLRVVRQPPPQEAEPEEDDEDAATSGRPYSMPRVHRFFAALEGPELDKLRVHHEQLVPPVVGGAGPAVGQEVAVPPPVPGVRLRHVPRHEQPGHPVEEHRHLGVHALPAHHAPDKPRALVRLGGAHVLRVGAVRVQGHLLLRGGAAGVLPPDPRQLLLRAVDRLPLPGHRRAGDGGGEPAALALVRAHGPHRVPGDQDIRAVDLRRTEAAVEGGEPVEPPVHRRQLRGRAAGGHHGVEGGPHLLLRRRARALHRAVRDAVPEAAHQRDAAKGPPPGLLPLRGRAQRRLPRLGADHRRVRVRLPHRLLHRHVPLHLAGCADQHVQGVQVLAGVVGVHVPDDERGHRVDTLLVGGEERVHAGHVHRAVRGGHAHGDRALADHAAARHRAPRPLPQRHLHRHLGAQAQEQPHRRAKRAARQQQGRRRRMQRPRSRL</sequence>
<dbReference type="Proteomes" id="UP000015105">
    <property type="component" value="Chromosome 3D"/>
</dbReference>
<reference evidence="3" key="2">
    <citation type="journal article" date="2017" name="Nat. Plants">
        <title>The Aegilops tauschii genome reveals multiple impacts of transposons.</title>
        <authorList>
            <person name="Zhao G."/>
            <person name="Zou C."/>
            <person name="Li K."/>
            <person name="Wang K."/>
            <person name="Li T."/>
            <person name="Gao L."/>
            <person name="Zhang X."/>
            <person name="Wang H."/>
            <person name="Yang Z."/>
            <person name="Liu X."/>
            <person name="Jiang W."/>
            <person name="Mao L."/>
            <person name="Kong X."/>
            <person name="Jiao Y."/>
            <person name="Jia J."/>
        </authorList>
    </citation>
    <scope>NUCLEOTIDE SEQUENCE [LARGE SCALE GENOMIC DNA]</scope>
    <source>
        <strain evidence="3">cv. AL8/78</strain>
    </source>
</reference>
<dbReference type="AlphaFoldDB" id="A0A453EHL0"/>
<reference evidence="2" key="3">
    <citation type="journal article" date="2017" name="Nature">
        <title>Genome sequence of the progenitor of the wheat D genome Aegilops tauschii.</title>
        <authorList>
            <person name="Luo M.C."/>
            <person name="Gu Y.Q."/>
            <person name="Puiu D."/>
            <person name="Wang H."/>
            <person name="Twardziok S.O."/>
            <person name="Deal K.R."/>
            <person name="Huo N."/>
            <person name="Zhu T."/>
            <person name="Wang L."/>
            <person name="Wang Y."/>
            <person name="McGuire P.E."/>
            <person name="Liu S."/>
            <person name="Long H."/>
            <person name="Ramasamy R.K."/>
            <person name="Rodriguez J.C."/>
            <person name="Van S.L."/>
            <person name="Yuan L."/>
            <person name="Wang Z."/>
            <person name="Xia Z."/>
            <person name="Xiao L."/>
            <person name="Anderson O.D."/>
            <person name="Ouyang S."/>
            <person name="Liang Y."/>
            <person name="Zimin A.V."/>
            <person name="Pertea G."/>
            <person name="Qi P."/>
            <person name="Bennetzen J.L."/>
            <person name="Dai X."/>
            <person name="Dawson M.W."/>
            <person name="Muller H.G."/>
            <person name="Kugler K."/>
            <person name="Rivarola-Duarte L."/>
            <person name="Spannagl M."/>
            <person name="Mayer K.F.X."/>
            <person name="Lu F.H."/>
            <person name="Bevan M.W."/>
            <person name="Leroy P."/>
            <person name="Li P."/>
            <person name="You F.M."/>
            <person name="Sun Q."/>
            <person name="Liu Z."/>
            <person name="Lyons E."/>
            <person name="Wicker T."/>
            <person name="Salzberg S.L."/>
            <person name="Devos K.M."/>
            <person name="Dvorak J."/>
        </authorList>
    </citation>
    <scope>NUCLEOTIDE SEQUENCE [LARGE SCALE GENOMIC DNA]</scope>
    <source>
        <strain evidence="2">cv. AL8/78</strain>
    </source>
</reference>
<evidence type="ECO:0000313" key="2">
    <source>
        <dbReference type="EnsemblPlants" id="AET3Gv20343700.7"/>
    </source>
</evidence>
<feature type="region of interest" description="Disordered" evidence="1">
    <location>
        <begin position="70"/>
        <end position="105"/>
    </location>
</feature>
<accession>A0A453EHL0</accession>
<feature type="compositionally biased region" description="Acidic residues" evidence="1">
    <location>
        <begin position="134"/>
        <end position="143"/>
    </location>
</feature>
<feature type="compositionally biased region" description="Basic and acidic residues" evidence="1">
    <location>
        <begin position="381"/>
        <end position="391"/>
    </location>
</feature>
<evidence type="ECO:0000256" key="1">
    <source>
        <dbReference type="SAM" id="MobiDB-lite"/>
    </source>
</evidence>
<protein>
    <submittedName>
        <fullName evidence="2">Uncharacterized protein</fullName>
    </submittedName>
</protein>
<feature type="region of interest" description="Disordered" evidence="1">
    <location>
        <begin position="126"/>
        <end position="150"/>
    </location>
</feature>
<proteinExistence type="predicted"/>
<feature type="region of interest" description="Disordered" evidence="1">
    <location>
        <begin position="521"/>
        <end position="554"/>
    </location>
</feature>
<dbReference type="EnsemblPlants" id="AET3Gv20343700.7">
    <property type="protein sequence ID" value="AET3Gv20343700.7"/>
    <property type="gene ID" value="AET3Gv20343700"/>
</dbReference>
<feature type="compositionally biased region" description="Basic residues" evidence="1">
    <location>
        <begin position="531"/>
        <end position="554"/>
    </location>
</feature>
<dbReference type="Gramene" id="AET3Gv20343700.7">
    <property type="protein sequence ID" value="AET3Gv20343700.7"/>
    <property type="gene ID" value="AET3Gv20343700"/>
</dbReference>
<keyword evidence="3" id="KW-1185">Reference proteome</keyword>
<evidence type="ECO:0000313" key="3">
    <source>
        <dbReference type="Proteomes" id="UP000015105"/>
    </source>
</evidence>
<reference evidence="2" key="5">
    <citation type="journal article" date="2021" name="G3 (Bethesda)">
        <title>Aegilops tauschii genome assembly Aet v5.0 features greater sequence contiguity and improved annotation.</title>
        <authorList>
            <person name="Wang L."/>
            <person name="Zhu T."/>
            <person name="Rodriguez J.C."/>
            <person name="Deal K.R."/>
            <person name="Dubcovsky J."/>
            <person name="McGuire P.E."/>
            <person name="Lux T."/>
            <person name="Spannagl M."/>
            <person name="Mayer K.F.X."/>
            <person name="Baldrich P."/>
            <person name="Meyers B.C."/>
            <person name="Huo N."/>
            <person name="Gu Y.Q."/>
            <person name="Zhou H."/>
            <person name="Devos K.M."/>
            <person name="Bennetzen J.L."/>
            <person name="Unver T."/>
            <person name="Budak H."/>
            <person name="Gulick P.J."/>
            <person name="Galiba G."/>
            <person name="Kalapos B."/>
            <person name="Nelson D.R."/>
            <person name="Li P."/>
            <person name="You F.M."/>
            <person name="Luo M.C."/>
            <person name="Dvorak J."/>
        </authorList>
    </citation>
    <scope>NUCLEOTIDE SEQUENCE [LARGE SCALE GENOMIC DNA]</scope>
    <source>
        <strain evidence="2">cv. AL8/78</strain>
    </source>
</reference>
<name>A0A453EHL0_AEGTS</name>
<reference evidence="3" key="1">
    <citation type="journal article" date="2014" name="Science">
        <title>Ancient hybridizations among the ancestral genomes of bread wheat.</title>
        <authorList>
            <consortium name="International Wheat Genome Sequencing Consortium,"/>
            <person name="Marcussen T."/>
            <person name="Sandve S.R."/>
            <person name="Heier L."/>
            <person name="Spannagl M."/>
            <person name="Pfeifer M."/>
            <person name="Jakobsen K.S."/>
            <person name="Wulff B.B."/>
            <person name="Steuernagel B."/>
            <person name="Mayer K.F."/>
            <person name="Olsen O.A."/>
        </authorList>
    </citation>
    <scope>NUCLEOTIDE SEQUENCE [LARGE SCALE GENOMIC DNA]</scope>
    <source>
        <strain evidence="3">cv. AL8/78</strain>
    </source>
</reference>
<reference evidence="2" key="4">
    <citation type="submission" date="2019-03" db="UniProtKB">
        <authorList>
            <consortium name="EnsemblPlants"/>
        </authorList>
    </citation>
    <scope>IDENTIFICATION</scope>
</reference>
<organism evidence="2 3">
    <name type="scientific">Aegilops tauschii subsp. strangulata</name>
    <name type="common">Goatgrass</name>
    <dbReference type="NCBI Taxonomy" id="200361"/>
    <lineage>
        <taxon>Eukaryota</taxon>
        <taxon>Viridiplantae</taxon>
        <taxon>Streptophyta</taxon>
        <taxon>Embryophyta</taxon>
        <taxon>Tracheophyta</taxon>
        <taxon>Spermatophyta</taxon>
        <taxon>Magnoliopsida</taxon>
        <taxon>Liliopsida</taxon>
        <taxon>Poales</taxon>
        <taxon>Poaceae</taxon>
        <taxon>BOP clade</taxon>
        <taxon>Pooideae</taxon>
        <taxon>Triticodae</taxon>
        <taxon>Triticeae</taxon>
        <taxon>Triticinae</taxon>
        <taxon>Aegilops</taxon>
    </lineage>
</organism>
<feature type="region of interest" description="Disordered" evidence="1">
    <location>
        <begin position="381"/>
        <end position="402"/>
    </location>
</feature>